<dbReference type="AlphaFoldDB" id="A0A4Y2JE61"/>
<feature type="transmembrane region" description="Helical" evidence="1">
    <location>
        <begin position="44"/>
        <end position="66"/>
    </location>
</feature>
<keyword evidence="1" id="KW-0812">Transmembrane</keyword>
<evidence type="ECO:0000313" key="2">
    <source>
        <dbReference type="EMBL" id="GBM87749.1"/>
    </source>
</evidence>
<evidence type="ECO:0000256" key="1">
    <source>
        <dbReference type="SAM" id="Phobius"/>
    </source>
</evidence>
<feature type="non-terminal residue" evidence="2">
    <location>
        <position position="1"/>
    </location>
</feature>
<keyword evidence="3" id="KW-1185">Reference proteome</keyword>
<organism evidence="2 3">
    <name type="scientific">Araneus ventricosus</name>
    <name type="common">Orbweaver spider</name>
    <name type="synonym">Epeira ventricosa</name>
    <dbReference type="NCBI Taxonomy" id="182803"/>
    <lineage>
        <taxon>Eukaryota</taxon>
        <taxon>Metazoa</taxon>
        <taxon>Ecdysozoa</taxon>
        <taxon>Arthropoda</taxon>
        <taxon>Chelicerata</taxon>
        <taxon>Arachnida</taxon>
        <taxon>Araneae</taxon>
        <taxon>Araneomorphae</taxon>
        <taxon>Entelegynae</taxon>
        <taxon>Araneoidea</taxon>
        <taxon>Araneidae</taxon>
        <taxon>Araneus</taxon>
    </lineage>
</organism>
<sequence>AGLVKGRATVTMNQGYVIQWMKSTLGGPQQYVDMRKPLISKRDLAPTGVTLMVVACPLSMMVRASLQGDVGLWH</sequence>
<gene>
    <name evidence="2" type="ORF">AVEN_87097_1</name>
</gene>
<name>A0A4Y2JE61_ARAVE</name>
<dbReference type="EMBL" id="BGPR01109986">
    <property type="protein sequence ID" value="GBM87749.1"/>
    <property type="molecule type" value="Genomic_DNA"/>
</dbReference>
<proteinExistence type="predicted"/>
<keyword evidence="1" id="KW-0472">Membrane</keyword>
<dbReference type="Proteomes" id="UP000499080">
    <property type="component" value="Unassembled WGS sequence"/>
</dbReference>
<keyword evidence="1" id="KW-1133">Transmembrane helix</keyword>
<protein>
    <submittedName>
        <fullName evidence="2">Uncharacterized protein</fullName>
    </submittedName>
</protein>
<reference evidence="2 3" key="1">
    <citation type="journal article" date="2019" name="Sci. Rep.">
        <title>Orb-weaving spider Araneus ventricosus genome elucidates the spidroin gene catalogue.</title>
        <authorList>
            <person name="Kono N."/>
            <person name="Nakamura H."/>
            <person name="Ohtoshi R."/>
            <person name="Moran D.A.P."/>
            <person name="Shinohara A."/>
            <person name="Yoshida Y."/>
            <person name="Fujiwara M."/>
            <person name="Mori M."/>
            <person name="Tomita M."/>
            <person name="Arakawa K."/>
        </authorList>
    </citation>
    <scope>NUCLEOTIDE SEQUENCE [LARGE SCALE GENOMIC DNA]</scope>
</reference>
<comment type="caution">
    <text evidence="2">The sequence shown here is derived from an EMBL/GenBank/DDBJ whole genome shotgun (WGS) entry which is preliminary data.</text>
</comment>
<evidence type="ECO:0000313" key="3">
    <source>
        <dbReference type="Proteomes" id="UP000499080"/>
    </source>
</evidence>
<accession>A0A4Y2JE61</accession>